<dbReference type="NCBIfam" id="TIGR01972">
    <property type="entry name" value="NDH_I_M"/>
    <property type="match status" value="1"/>
</dbReference>
<keyword evidence="9" id="KW-0560">Oxidoreductase</keyword>
<dbReference type="GO" id="GO:0016020">
    <property type="term" value="C:membrane"/>
    <property type="evidence" value="ECO:0007669"/>
    <property type="project" value="UniProtKB-SubCell"/>
</dbReference>
<dbReference type="GO" id="GO:0003954">
    <property type="term" value="F:NADH dehydrogenase activity"/>
    <property type="evidence" value="ECO:0007669"/>
    <property type="project" value="TreeGrafter"/>
</dbReference>
<dbReference type="Proteomes" id="UP000319792">
    <property type="component" value="Unassembled WGS sequence"/>
</dbReference>
<protein>
    <submittedName>
        <fullName evidence="9">NADH-quinone oxidoreductase subunit M</fullName>
        <ecNumber evidence="9">1.6.5.11</ecNumber>
    </submittedName>
</protein>
<dbReference type="InterPro" id="IPR010227">
    <property type="entry name" value="NADH_Q_OxRdtase_chainM/4"/>
</dbReference>
<name>A0A5C5RM34_9ACTN</name>
<evidence type="ECO:0000256" key="7">
    <source>
        <dbReference type="SAM" id="Phobius"/>
    </source>
</evidence>
<reference evidence="9 10" key="1">
    <citation type="submission" date="2019-08" db="EMBL/GenBank/DDBJ databases">
        <title>Tsukamurella conjunctivitidis sp. nov., Tsukamurella assacharolytica sp. nov. and Tsukamurella sputae sp. nov. isolated from patients with conjunctivitis, bacteraemia (lymphoma) and respiratory infection (sputum) in Hong Kong.</title>
        <authorList>
            <person name="Fok K.M.N."/>
            <person name="Fong J.Y.H."/>
        </authorList>
    </citation>
    <scope>NUCLEOTIDE SEQUENCE [LARGE SCALE GENOMIC DNA]</scope>
    <source>
        <strain evidence="9 10">HKU70</strain>
    </source>
</reference>
<keyword evidence="4 7" id="KW-1133">Transmembrane helix</keyword>
<dbReference type="PRINTS" id="PR01437">
    <property type="entry name" value="NUOXDRDTASE4"/>
</dbReference>
<comment type="subcellular location">
    <subcellularLocation>
        <location evidence="1">Endomembrane system</location>
        <topology evidence="1">Multi-pass membrane protein</topology>
    </subcellularLocation>
    <subcellularLocation>
        <location evidence="6">Membrane</location>
        <topology evidence="6">Multi-pass membrane protein</topology>
    </subcellularLocation>
</comment>
<proteinExistence type="inferred from homology"/>
<keyword evidence="10" id="KW-1185">Reference proteome</keyword>
<feature type="transmembrane region" description="Helical" evidence="7">
    <location>
        <begin position="337"/>
        <end position="357"/>
    </location>
</feature>
<dbReference type="GO" id="GO:0012505">
    <property type="term" value="C:endomembrane system"/>
    <property type="evidence" value="ECO:0007669"/>
    <property type="project" value="UniProtKB-SubCell"/>
</dbReference>
<evidence type="ECO:0000256" key="6">
    <source>
        <dbReference type="RuleBase" id="RU000320"/>
    </source>
</evidence>
<dbReference type="GO" id="GO:0015990">
    <property type="term" value="P:electron transport coupled proton transport"/>
    <property type="evidence" value="ECO:0007669"/>
    <property type="project" value="TreeGrafter"/>
</dbReference>
<gene>
    <name evidence="9" type="ORF">FK268_14855</name>
</gene>
<sequence length="506" mass="52264">MTGPWLTLLWAAPAVGAVAAAAIPRAARWIGLAASLVALAIGIGLAFAFDTAGGYQFVESHSWIPSFGAGYRLGLDGVGLVLVLLTTALLPILLLAAWNDAGTGPESTRGGRYVALTLAVEAMVLVSFVTTDVLLFYLVFEAMLIPLYFLLAGFGGTGSDAGVRAHAAVKFLLYNLAGGLVMLAAVVGLYAASGTFDLRALLDGARPSPGLAQDLMFLGFLFAFAVKAPLWPLHTWLPGAAVQTNPPTAVLMMAIVDKVGTFAMLRYCLTLFPDAAARFAPWIAALAVIGIVYGAILAIGQSDVMSLIAYTSISHFGFIILGVFARTGDSQAGSVLYMVNHGVATAALFLTAGILVARRGSREIADFGGVFSRAPKLSAVFLIAGLATLSLPGLGPFVSELLVVVGTYPRWAVAAIVSVVALVLSAMYVLWTYQRMFTGPAPDGVERTFGAGSGVGGPGASADARPNELLVLVPLVVALFALGLVPAPALDAINPAVSPTVAEVAR</sequence>
<feature type="transmembrane region" description="Helical" evidence="7">
    <location>
        <begin position="377"/>
        <end position="399"/>
    </location>
</feature>
<feature type="transmembrane region" description="Helical" evidence="7">
    <location>
        <begin position="134"/>
        <end position="151"/>
    </location>
</feature>
<dbReference type="PANTHER" id="PTHR43507">
    <property type="entry name" value="NADH-UBIQUINONE OXIDOREDUCTASE CHAIN 4"/>
    <property type="match status" value="1"/>
</dbReference>
<evidence type="ECO:0000256" key="1">
    <source>
        <dbReference type="ARBA" id="ARBA00004127"/>
    </source>
</evidence>
<feature type="transmembrane region" description="Helical" evidence="7">
    <location>
        <begin position="110"/>
        <end position="129"/>
    </location>
</feature>
<evidence type="ECO:0000256" key="4">
    <source>
        <dbReference type="ARBA" id="ARBA00022989"/>
    </source>
</evidence>
<dbReference type="GO" id="GO:0042773">
    <property type="term" value="P:ATP synthesis coupled electron transport"/>
    <property type="evidence" value="ECO:0007669"/>
    <property type="project" value="InterPro"/>
</dbReference>
<dbReference type="GO" id="GO:0048039">
    <property type="term" value="F:ubiquinone binding"/>
    <property type="evidence" value="ECO:0007669"/>
    <property type="project" value="TreeGrafter"/>
</dbReference>
<keyword evidence="5 7" id="KW-0472">Membrane</keyword>
<feature type="transmembrane region" description="Helical" evidence="7">
    <location>
        <begin position="211"/>
        <end position="230"/>
    </location>
</feature>
<dbReference type="NCBIfam" id="NF004500">
    <property type="entry name" value="PRK05846.1-4"/>
    <property type="match status" value="1"/>
</dbReference>
<evidence type="ECO:0000256" key="3">
    <source>
        <dbReference type="ARBA" id="ARBA00022692"/>
    </source>
</evidence>
<evidence type="ECO:0000313" key="10">
    <source>
        <dbReference type="Proteomes" id="UP000319792"/>
    </source>
</evidence>
<feature type="transmembrane region" description="Helical" evidence="7">
    <location>
        <begin position="171"/>
        <end position="191"/>
    </location>
</feature>
<evidence type="ECO:0000259" key="8">
    <source>
        <dbReference type="Pfam" id="PF00361"/>
    </source>
</evidence>
<dbReference type="EC" id="1.6.5.11" evidence="9"/>
<comment type="caution">
    <text evidence="9">The sequence shown here is derived from an EMBL/GenBank/DDBJ whole genome shotgun (WGS) entry which is preliminary data.</text>
</comment>
<feature type="transmembrane region" description="Helical" evidence="7">
    <location>
        <begin position="30"/>
        <end position="52"/>
    </location>
</feature>
<dbReference type="GO" id="GO:0008137">
    <property type="term" value="F:NADH dehydrogenase (ubiquinone) activity"/>
    <property type="evidence" value="ECO:0007669"/>
    <property type="project" value="InterPro"/>
</dbReference>
<feature type="transmembrane region" description="Helical" evidence="7">
    <location>
        <begin position="307"/>
        <end position="325"/>
    </location>
</feature>
<feature type="transmembrane region" description="Helical" evidence="7">
    <location>
        <begin position="73"/>
        <end position="98"/>
    </location>
</feature>
<dbReference type="Pfam" id="PF00361">
    <property type="entry name" value="Proton_antipo_M"/>
    <property type="match status" value="1"/>
</dbReference>
<accession>A0A5C5RM34</accession>
<dbReference type="PANTHER" id="PTHR43507:SF1">
    <property type="entry name" value="NADH-UBIQUINONE OXIDOREDUCTASE CHAIN 4"/>
    <property type="match status" value="1"/>
</dbReference>
<evidence type="ECO:0000313" key="9">
    <source>
        <dbReference type="EMBL" id="TWS23553.1"/>
    </source>
</evidence>
<keyword evidence="3 6" id="KW-0812">Transmembrane</keyword>
<evidence type="ECO:0000256" key="2">
    <source>
        <dbReference type="ARBA" id="ARBA00009025"/>
    </source>
</evidence>
<dbReference type="RefSeq" id="WP_146435374.1">
    <property type="nucleotide sequence ID" value="NZ_VIGV01000004.1"/>
</dbReference>
<feature type="transmembrane region" description="Helical" evidence="7">
    <location>
        <begin position="469"/>
        <end position="489"/>
    </location>
</feature>
<dbReference type="OrthoDB" id="9768329at2"/>
<evidence type="ECO:0000256" key="5">
    <source>
        <dbReference type="ARBA" id="ARBA00023136"/>
    </source>
</evidence>
<feature type="domain" description="NADH:quinone oxidoreductase/Mrp antiporter transmembrane" evidence="8">
    <location>
        <begin position="131"/>
        <end position="424"/>
    </location>
</feature>
<dbReference type="InterPro" id="IPR003918">
    <property type="entry name" value="NADH_UbQ_OxRdtase"/>
</dbReference>
<feature type="transmembrane region" description="Helical" evidence="7">
    <location>
        <begin position="411"/>
        <end position="431"/>
    </location>
</feature>
<dbReference type="InterPro" id="IPR001750">
    <property type="entry name" value="ND/Mrp_TM"/>
</dbReference>
<comment type="similarity">
    <text evidence="2">Belongs to the complex I subunit 4 family.</text>
</comment>
<feature type="transmembrane region" description="Helical" evidence="7">
    <location>
        <begin position="279"/>
        <end position="300"/>
    </location>
</feature>
<dbReference type="AlphaFoldDB" id="A0A5C5RM34"/>
<organism evidence="9 10">
    <name type="scientific">Tsukamurella sputi</name>
    <dbReference type="NCBI Taxonomy" id="2591848"/>
    <lineage>
        <taxon>Bacteria</taxon>
        <taxon>Bacillati</taxon>
        <taxon>Actinomycetota</taxon>
        <taxon>Actinomycetes</taxon>
        <taxon>Mycobacteriales</taxon>
        <taxon>Tsukamurellaceae</taxon>
        <taxon>Tsukamurella</taxon>
    </lineage>
</organism>
<dbReference type="EMBL" id="VIGV01000004">
    <property type="protein sequence ID" value="TWS23553.1"/>
    <property type="molecule type" value="Genomic_DNA"/>
</dbReference>